<protein>
    <submittedName>
        <fullName evidence="1">NAD(P)-dependent dehydrogenase (Short-subunit alcohol dehydrogenase family)</fullName>
    </submittedName>
</protein>
<reference evidence="1 2" key="1">
    <citation type="submission" date="2023-07" db="EMBL/GenBank/DDBJ databases">
        <title>Sequencing the genomes of 1000 actinobacteria strains.</title>
        <authorList>
            <person name="Klenk H.-P."/>
        </authorList>
    </citation>
    <scope>NUCLEOTIDE SEQUENCE [LARGE SCALE GENOMIC DNA]</scope>
    <source>
        <strain evidence="1 2">DSM 19426</strain>
    </source>
</reference>
<dbReference type="SUPFAM" id="SSF51735">
    <property type="entry name" value="NAD(P)-binding Rossmann-fold domains"/>
    <property type="match status" value="1"/>
</dbReference>
<dbReference type="InterPro" id="IPR036291">
    <property type="entry name" value="NAD(P)-bd_dom_sf"/>
</dbReference>
<dbReference type="PANTHER" id="PTHR44656">
    <property type="entry name" value="DEHYDROGENASE/REDUCTASE SDR FAMILY MEMBER 12"/>
    <property type="match status" value="1"/>
</dbReference>
<dbReference type="EMBL" id="JAVDYG010000001">
    <property type="protein sequence ID" value="MDR7363932.1"/>
    <property type="molecule type" value="Genomic_DNA"/>
</dbReference>
<proteinExistence type="predicted"/>
<accession>A0ABU2BZU8</accession>
<dbReference type="Proteomes" id="UP001183648">
    <property type="component" value="Unassembled WGS sequence"/>
</dbReference>
<dbReference type="InterPro" id="IPR002347">
    <property type="entry name" value="SDR_fam"/>
</dbReference>
<dbReference type="PRINTS" id="PR00081">
    <property type="entry name" value="GDHRDH"/>
</dbReference>
<keyword evidence="2" id="KW-1185">Reference proteome</keyword>
<gene>
    <name evidence="1" type="ORF">J2S63_003485</name>
</gene>
<dbReference type="InterPro" id="IPR052992">
    <property type="entry name" value="SDR_member_12"/>
</dbReference>
<name>A0ABU2BZU8_9ACTN</name>
<organism evidence="1 2">
    <name type="scientific">Nocardioides marmoribigeumensis</name>
    <dbReference type="NCBI Taxonomy" id="433649"/>
    <lineage>
        <taxon>Bacteria</taxon>
        <taxon>Bacillati</taxon>
        <taxon>Actinomycetota</taxon>
        <taxon>Actinomycetes</taxon>
        <taxon>Propionibacteriales</taxon>
        <taxon>Nocardioidaceae</taxon>
        <taxon>Nocardioides</taxon>
    </lineage>
</organism>
<evidence type="ECO:0000313" key="2">
    <source>
        <dbReference type="Proteomes" id="UP001183648"/>
    </source>
</evidence>
<dbReference type="Pfam" id="PF00106">
    <property type="entry name" value="adh_short"/>
    <property type="match status" value="1"/>
</dbReference>
<sequence length="323" mass="34929">MSHTPSHTLSRAVDTVLDRSVVLGYSTIGLGVRRHLASWPRDPAPGALTGRQVLVTGASSGLGTATAEGLARLGADVHLVVRDLDKGARVEGELREAVPGASFRLWRCDVGDLDDVRRFAGEAAASGLTFAGIVHNAGVMPPERTESPQGHEQTMAVHVLGPVLMTDLLLPHLEPDARVVLVTSGGMYTSRLPVRDPEYTRGEYKPPTAYARSKRVQVSLLPVLAERWKGVAVHAMHPGWADTPGVVDSLPGFHKVTGPILRDAAQGADTSVWLVAAEPAPEGGLLWHDRRPRPEHLTRRTRESEADRQAMWEWVREAAGLQD</sequence>
<comment type="caution">
    <text evidence="1">The sequence shown here is derived from an EMBL/GenBank/DDBJ whole genome shotgun (WGS) entry which is preliminary data.</text>
</comment>
<dbReference type="RefSeq" id="WP_310304887.1">
    <property type="nucleotide sequence ID" value="NZ_BAAAPS010000005.1"/>
</dbReference>
<dbReference type="Gene3D" id="3.40.50.720">
    <property type="entry name" value="NAD(P)-binding Rossmann-like Domain"/>
    <property type="match status" value="1"/>
</dbReference>
<dbReference type="PANTHER" id="PTHR44656:SF7">
    <property type="entry name" value="DEHYDROGENASE_REDUCTASE SDR FAMILY MEMBER 12"/>
    <property type="match status" value="1"/>
</dbReference>
<evidence type="ECO:0000313" key="1">
    <source>
        <dbReference type="EMBL" id="MDR7363932.1"/>
    </source>
</evidence>